<proteinExistence type="predicted"/>
<organism evidence="1 2">
    <name type="scientific">Campylobacter anatolicus</name>
    <dbReference type="NCBI Taxonomy" id="2829105"/>
    <lineage>
        <taxon>Bacteria</taxon>
        <taxon>Pseudomonadati</taxon>
        <taxon>Campylobacterota</taxon>
        <taxon>Epsilonproteobacteria</taxon>
        <taxon>Campylobacterales</taxon>
        <taxon>Campylobacteraceae</taxon>
        <taxon>Campylobacter</taxon>
    </lineage>
</organism>
<gene>
    <name evidence="1" type="ORF">KDD93_05425</name>
</gene>
<accession>A0ABS5HIZ2</accession>
<sequence>MSKIYLKDTQSFNNDSFKIGDKSGSKKLSEYVAANRLLFEFEWNLSSSVVLSKQGQQKRIGQSTKALSLNDEQMRVNMRLGQLKECIKRLGAKIEISALKQQNLSKNLKNSVSLYTKGNIKYGEFLYSMDKNLEDRSSFIFDIGEFETAKVEYFYERGD</sequence>
<evidence type="ECO:0000313" key="1">
    <source>
        <dbReference type="EMBL" id="MBR8464011.1"/>
    </source>
</evidence>
<protein>
    <submittedName>
        <fullName evidence="1">Uncharacterized protein</fullName>
    </submittedName>
</protein>
<dbReference type="RefSeq" id="WP_212142009.1">
    <property type="nucleotide sequence ID" value="NZ_JAGSSW010000004.1"/>
</dbReference>
<evidence type="ECO:0000313" key="2">
    <source>
        <dbReference type="Proteomes" id="UP000682951"/>
    </source>
</evidence>
<name>A0ABS5HIZ2_9BACT</name>
<keyword evidence="2" id="KW-1185">Reference proteome</keyword>
<dbReference type="Proteomes" id="UP000682951">
    <property type="component" value="Unassembled WGS sequence"/>
</dbReference>
<dbReference type="EMBL" id="JAGSSW010000004">
    <property type="protein sequence ID" value="MBR8464011.1"/>
    <property type="molecule type" value="Genomic_DNA"/>
</dbReference>
<comment type="caution">
    <text evidence="1">The sequence shown here is derived from an EMBL/GenBank/DDBJ whole genome shotgun (WGS) entry which is preliminary data.</text>
</comment>
<reference evidence="1 2" key="1">
    <citation type="submission" date="2021-04" db="EMBL/GenBank/DDBJ databases">
        <title>Molecular and phenotypic characterization and identification of bacterial isolates recovered from the Anatolian ground squirrels (Spermophilus xanthoprymnus) and which have the potential to form a new species in the Campylobacter genus.</title>
        <authorList>
            <person name="Aydin F."/>
            <person name="Abay S."/>
            <person name="Kayman T."/>
            <person name="Karakaya E."/>
            <person name="Mustak H.K."/>
            <person name="Mustak I.B."/>
            <person name="Bilgin N."/>
            <person name="Duzler A."/>
            <person name="Sahin O."/>
            <person name="Guran O."/>
            <person name="Saticioglu I.B."/>
        </authorList>
    </citation>
    <scope>NUCLEOTIDE SEQUENCE [LARGE SCALE GENOMIC DNA]</scope>
    <source>
        <strain evidence="2">faydin-G24</strain>
    </source>
</reference>